<dbReference type="GO" id="GO:0007189">
    <property type="term" value="P:adenylate cyclase-activating G protein-coupled receptor signaling pathway"/>
    <property type="evidence" value="ECO:0007669"/>
    <property type="project" value="TreeGrafter"/>
</dbReference>
<evidence type="ECO:0000256" key="14">
    <source>
        <dbReference type="ARBA" id="ARBA00023180"/>
    </source>
</evidence>
<evidence type="ECO:0000256" key="13">
    <source>
        <dbReference type="ARBA" id="ARBA00023170"/>
    </source>
</evidence>
<evidence type="ECO:0000256" key="17">
    <source>
        <dbReference type="SAM" id="Phobius"/>
    </source>
</evidence>
<feature type="transmembrane region" description="Helical" evidence="17">
    <location>
        <begin position="573"/>
        <end position="595"/>
    </location>
</feature>
<keyword evidence="5 17" id="KW-0812">Transmembrane</keyword>
<dbReference type="SMART" id="SM00303">
    <property type="entry name" value="GPS"/>
    <property type="match status" value="1"/>
</dbReference>
<evidence type="ECO:0000256" key="15">
    <source>
        <dbReference type="ARBA" id="ARBA00023224"/>
    </source>
</evidence>
<dbReference type="CDD" id="cd15439">
    <property type="entry name" value="7tmB2_EMR"/>
    <property type="match status" value="1"/>
</dbReference>
<evidence type="ECO:0000256" key="12">
    <source>
        <dbReference type="ARBA" id="ARBA00023157"/>
    </source>
</evidence>
<keyword evidence="3" id="KW-1003">Cell membrane</keyword>
<dbReference type="InterPro" id="IPR017981">
    <property type="entry name" value="GPCR_2-like_7TM"/>
</dbReference>
<keyword evidence="13 21" id="KW-0675">Receptor</keyword>
<dbReference type="PROSITE" id="PS50221">
    <property type="entry name" value="GAIN_B"/>
    <property type="match status" value="1"/>
</dbReference>
<feature type="transmembrane region" description="Helical" evidence="17">
    <location>
        <begin position="492"/>
        <end position="511"/>
    </location>
</feature>
<dbReference type="PRINTS" id="PR00249">
    <property type="entry name" value="GPCRSECRETIN"/>
</dbReference>
<feature type="compositionally biased region" description="Polar residues" evidence="16">
    <location>
        <begin position="647"/>
        <end position="665"/>
    </location>
</feature>
<protein>
    <submittedName>
        <fullName evidence="21">Adhesion G protein-coupled receptor E2-like</fullName>
    </submittedName>
</protein>
<evidence type="ECO:0000256" key="1">
    <source>
        <dbReference type="ARBA" id="ARBA00004651"/>
    </source>
</evidence>
<evidence type="ECO:0000256" key="4">
    <source>
        <dbReference type="ARBA" id="ARBA00022536"/>
    </source>
</evidence>
<keyword evidence="9 17" id="KW-1133">Transmembrane helix</keyword>
<evidence type="ECO:0000259" key="19">
    <source>
        <dbReference type="PROSITE" id="PS50221"/>
    </source>
</evidence>
<evidence type="ECO:0000256" key="8">
    <source>
        <dbReference type="ARBA" id="ARBA00022837"/>
    </source>
</evidence>
<accession>A0A8T1T263</accession>
<feature type="region of interest" description="Disordered" evidence="16">
    <location>
        <begin position="642"/>
        <end position="679"/>
    </location>
</feature>
<dbReference type="Pfam" id="PF00002">
    <property type="entry name" value="7tm_2"/>
    <property type="match status" value="1"/>
</dbReference>
<feature type="chain" id="PRO_5035888640" evidence="18">
    <location>
        <begin position="35"/>
        <end position="679"/>
    </location>
</feature>
<dbReference type="GO" id="GO:0007166">
    <property type="term" value="P:cell surface receptor signaling pathway"/>
    <property type="evidence" value="ECO:0007669"/>
    <property type="project" value="InterPro"/>
</dbReference>
<feature type="non-terminal residue" evidence="21">
    <location>
        <position position="679"/>
    </location>
</feature>
<dbReference type="InterPro" id="IPR057244">
    <property type="entry name" value="GAIN_B"/>
</dbReference>
<evidence type="ECO:0000256" key="2">
    <source>
        <dbReference type="ARBA" id="ARBA00007343"/>
    </source>
</evidence>
<proteinExistence type="inferred from homology"/>
<keyword evidence="7" id="KW-0677">Repeat</keyword>
<dbReference type="InterPro" id="IPR001740">
    <property type="entry name" value="GPCR_2_EMR1-like_rcpt"/>
</dbReference>
<comment type="similarity">
    <text evidence="2">Belongs to the G-protein coupled receptor 2 family. Adhesion G-protein coupled receptor (ADGR) subfamily.</text>
</comment>
<dbReference type="Proteomes" id="UP000765507">
    <property type="component" value="Unassembled WGS sequence"/>
</dbReference>
<feature type="transmembrane region" description="Helical" evidence="17">
    <location>
        <begin position="448"/>
        <end position="471"/>
    </location>
</feature>
<keyword evidence="4" id="KW-0245">EGF-like domain</keyword>
<dbReference type="Gene3D" id="1.20.1070.10">
    <property type="entry name" value="Rhodopsin 7-helix transmembrane proteins"/>
    <property type="match status" value="1"/>
</dbReference>
<evidence type="ECO:0000256" key="18">
    <source>
        <dbReference type="SAM" id="SignalP"/>
    </source>
</evidence>
<keyword evidence="14" id="KW-0325">Glycoprotein</keyword>
<evidence type="ECO:0000256" key="9">
    <source>
        <dbReference type="ARBA" id="ARBA00022989"/>
    </source>
</evidence>
<dbReference type="InterPro" id="IPR046338">
    <property type="entry name" value="GAIN_dom_sf"/>
</dbReference>
<feature type="transmembrane region" description="Helical" evidence="17">
    <location>
        <begin position="531"/>
        <end position="553"/>
    </location>
</feature>
<comment type="subcellular location">
    <subcellularLocation>
        <location evidence="1">Cell membrane</location>
        <topology evidence="1">Multi-pass membrane protein</topology>
    </subcellularLocation>
</comment>
<dbReference type="EMBL" id="JAHGAV010000044">
    <property type="protein sequence ID" value="KAG6935371.1"/>
    <property type="molecule type" value="Genomic_DNA"/>
</dbReference>
<keyword evidence="11 17" id="KW-0472">Membrane</keyword>
<feature type="transmembrane region" description="Helical" evidence="17">
    <location>
        <begin position="376"/>
        <end position="402"/>
    </location>
</feature>
<dbReference type="FunFam" id="2.60.220.50:FF:000022">
    <property type="entry name" value="Adhesion G protein-coupled receptor E3"/>
    <property type="match status" value="1"/>
</dbReference>
<feature type="domain" description="GAIN-B" evidence="19">
    <location>
        <begin position="214"/>
        <end position="373"/>
    </location>
</feature>
<feature type="domain" description="G-protein coupled receptors family 2 profile 2" evidence="20">
    <location>
        <begin position="378"/>
        <end position="625"/>
    </location>
</feature>
<dbReference type="SUPFAM" id="SSF81321">
    <property type="entry name" value="Family A G protein-coupled receptor-like"/>
    <property type="match status" value="1"/>
</dbReference>
<dbReference type="InterPro" id="IPR017983">
    <property type="entry name" value="GPCR_2_secretin-like_CS"/>
</dbReference>
<sequence length="679" mass="74690">DDILTHPSNTMRSRARCFFWGLGFLLLCGKSAFSYDDSEDVYSGSGSDADIDCDPSAVPCNLSHCICEDGFRSISGKEPFLGTSESGCKEIPLHCRPGFTRENDYVMMCLNGSQQINLDNRKNSSFCSLVNSTLSLLTPACENISLITSLEETAASFEHVFADISLWSIESMEEVASAATLLLQSLGSAAVTAALASPENQTQTATTKLMAIQTKLTDENCSLQSEVLGFSAHEDRMEIHCTAVIDADMEGSAAVAFISYVGLESLLGGRFLQDENTGSKTRPEQVRVNSRVVSASTSTWKKKISSPINVTFRHLEDKTPQDRAICVHWNSASQDGVWSPQGCQHLHSNVTHTRCSCHYLASFAVLMAPGIVQADFALFIISQTGLIISLICLVLAIITFLFCHPIRNTSSTFLHLQLSVCLFLADLLFIVGIDKTYNKLMCSITAGLLHYLFLACFAWMFLEAVSLYLIVRNLKVKNYAGTGRCTRKCMYAFGYGLPAVIVITSAASAPSGYGTPYHCWLNPDNGFRWNFLGPVCAVVVINLVFFCLTLKLLREHLSSLNAELSTLRNTRSLTFKALAHLLVLGLTWGLGTFQFGPLATVMGYLFTITNSMLGAFIFVVHCLLNRKVREEYWKLFKRLRRSKEEPSSSSVTMSALPSSTATDPQQKAVPSHLQKVTRD</sequence>
<keyword evidence="22" id="KW-1185">Reference proteome</keyword>
<dbReference type="FunFam" id="1.20.1070.10:FF:000054">
    <property type="entry name" value="Adhesion G protein-coupled receptor E3"/>
    <property type="match status" value="1"/>
</dbReference>
<evidence type="ECO:0000256" key="3">
    <source>
        <dbReference type="ARBA" id="ARBA00022475"/>
    </source>
</evidence>
<comment type="caution">
    <text evidence="21">The sequence shown here is derived from an EMBL/GenBank/DDBJ whole genome shotgun (WGS) entry which is preliminary data.</text>
</comment>
<gene>
    <name evidence="21" type="ORF">G0U57_014880</name>
</gene>
<dbReference type="PROSITE" id="PS00650">
    <property type="entry name" value="G_PROTEIN_RECEP_F2_2"/>
    <property type="match status" value="1"/>
</dbReference>
<dbReference type="PANTHER" id="PTHR12011:SF433">
    <property type="entry name" value="ADHESION G PROTEIN-COUPLED RECEPTOR E1-LIKE-RELATED"/>
    <property type="match status" value="1"/>
</dbReference>
<evidence type="ECO:0000313" key="22">
    <source>
        <dbReference type="Proteomes" id="UP000765507"/>
    </source>
</evidence>
<dbReference type="InterPro" id="IPR000203">
    <property type="entry name" value="GPS"/>
</dbReference>
<evidence type="ECO:0000259" key="20">
    <source>
        <dbReference type="PROSITE" id="PS50261"/>
    </source>
</evidence>
<evidence type="ECO:0000256" key="7">
    <source>
        <dbReference type="ARBA" id="ARBA00022737"/>
    </source>
</evidence>
<dbReference type="PANTHER" id="PTHR12011">
    <property type="entry name" value="ADHESION G-PROTEIN COUPLED RECEPTOR"/>
    <property type="match status" value="1"/>
</dbReference>
<reference evidence="21 22" key="1">
    <citation type="journal article" date="2020" name="G3 (Bethesda)">
        <title>Draft Genome of the Common Snapping Turtle, Chelydra serpentina, a Model for Phenotypic Plasticity in Reptiles.</title>
        <authorList>
            <person name="Das D."/>
            <person name="Singh S.K."/>
            <person name="Bierstedt J."/>
            <person name="Erickson A."/>
            <person name="Galli G.L.J."/>
            <person name="Crossley D.A. 2nd"/>
            <person name="Rhen T."/>
        </authorList>
    </citation>
    <scope>NUCLEOTIDE SEQUENCE [LARGE SCALE GENOMIC DNA]</scope>
    <source>
        <strain evidence="21">KW</strain>
    </source>
</reference>
<dbReference type="Gene3D" id="2.60.220.50">
    <property type="match status" value="1"/>
</dbReference>
<feature type="signal peptide" evidence="18">
    <location>
        <begin position="1"/>
        <end position="34"/>
    </location>
</feature>
<evidence type="ECO:0000256" key="16">
    <source>
        <dbReference type="SAM" id="MobiDB-lite"/>
    </source>
</evidence>
<keyword evidence="10" id="KW-0297">G-protein coupled receptor</keyword>
<keyword evidence="15" id="KW-0807">Transducer</keyword>
<dbReference type="InterPro" id="IPR000832">
    <property type="entry name" value="GPCR_2_secretin-like"/>
</dbReference>
<keyword evidence="12" id="KW-1015">Disulfide bond</keyword>
<dbReference type="GO" id="GO:0005886">
    <property type="term" value="C:plasma membrane"/>
    <property type="evidence" value="ECO:0007669"/>
    <property type="project" value="UniProtKB-SubCell"/>
</dbReference>
<keyword evidence="8" id="KW-0106">Calcium</keyword>
<organism evidence="21 22">
    <name type="scientific">Chelydra serpentina</name>
    <name type="common">Snapping turtle</name>
    <name type="synonym">Testudo serpentina</name>
    <dbReference type="NCBI Taxonomy" id="8475"/>
    <lineage>
        <taxon>Eukaryota</taxon>
        <taxon>Metazoa</taxon>
        <taxon>Chordata</taxon>
        <taxon>Craniata</taxon>
        <taxon>Vertebrata</taxon>
        <taxon>Euteleostomi</taxon>
        <taxon>Archelosauria</taxon>
        <taxon>Testudinata</taxon>
        <taxon>Testudines</taxon>
        <taxon>Cryptodira</taxon>
        <taxon>Durocryptodira</taxon>
        <taxon>Americhelydia</taxon>
        <taxon>Chelydroidea</taxon>
        <taxon>Chelydridae</taxon>
        <taxon>Chelydra</taxon>
    </lineage>
</organism>
<evidence type="ECO:0000256" key="6">
    <source>
        <dbReference type="ARBA" id="ARBA00022729"/>
    </source>
</evidence>
<evidence type="ECO:0000256" key="11">
    <source>
        <dbReference type="ARBA" id="ARBA00023136"/>
    </source>
</evidence>
<dbReference type="GO" id="GO:0004930">
    <property type="term" value="F:G protein-coupled receptor activity"/>
    <property type="evidence" value="ECO:0007669"/>
    <property type="project" value="UniProtKB-KW"/>
</dbReference>
<feature type="transmembrane region" description="Helical" evidence="17">
    <location>
        <begin position="601"/>
        <end position="624"/>
    </location>
</feature>
<keyword evidence="6 18" id="KW-0732">Signal</keyword>
<dbReference type="AlphaFoldDB" id="A0A8T1T263"/>
<evidence type="ECO:0000256" key="10">
    <source>
        <dbReference type="ARBA" id="ARBA00023040"/>
    </source>
</evidence>
<name>A0A8T1T263_CHESE</name>
<dbReference type="PROSITE" id="PS50261">
    <property type="entry name" value="G_PROTEIN_RECEP_F2_4"/>
    <property type="match status" value="1"/>
</dbReference>
<dbReference type="OrthoDB" id="1100386at2759"/>
<feature type="transmembrane region" description="Helical" evidence="17">
    <location>
        <begin position="414"/>
        <end position="433"/>
    </location>
</feature>
<dbReference type="Pfam" id="PF01825">
    <property type="entry name" value="GPS"/>
    <property type="match status" value="1"/>
</dbReference>
<evidence type="ECO:0000313" key="21">
    <source>
        <dbReference type="EMBL" id="KAG6935371.1"/>
    </source>
</evidence>
<evidence type="ECO:0000256" key="5">
    <source>
        <dbReference type="ARBA" id="ARBA00022692"/>
    </source>
</evidence>
<dbReference type="PRINTS" id="PR01128">
    <property type="entry name" value="EMR1HORMONER"/>
</dbReference>